<comment type="similarity">
    <text evidence="2">Belongs to the TCP-1 chaperonin family.</text>
</comment>
<name>A0A1G6P3B5_9BACL</name>
<dbReference type="SUPFAM" id="SSF52029">
    <property type="entry name" value="GroEL apical domain-like"/>
    <property type="match status" value="1"/>
</dbReference>
<keyword evidence="5" id="KW-0143">Chaperone</keyword>
<evidence type="ECO:0000256" key="3">
    <source>
        <dbReference type="ARBA" id="ARBA00022741"/>
    </source>
</evidence>
<dbReference type="STRING" id="1236220.SAMN04488112_11522"/>
<dbReference type="InterPro" id="IPR027409">
    <property type="entry name" value="GroEL-like_apical_dom_sf"/>
</dbReference>
<dbReference type="InterPro" id="IPR027413">
    <property type="entry name" value="GROEL-like_equatorial_sf"/>
</dbReference>
<dbReference type="Proteomes" id="UP000199387">
    <property type="component" value="Unassembled WGS sequence"/>
</dbReference>
<dbReference type="RefSeq" id="WP_091571155.1">
    <property type="nucleotide sequence ID" value="NZ_FMZA01000015.1"/>
</dbReference>
<evidence type="ECO:0000313" key="7">
    <source>
        <dbReference type="Proteomes" id="UP000199387"/>
    </source>
</evidence>
<sequence length="518" mass="56384">MEFQEEKIASRRDSLPYPEALSANADAIRELAEAVQGTLGPKGLDTMLVDERGGVVVTNDGVTILKRMEIQHPAARMVAGIARAQQEEVGDGTTTATLLAAALVDEGLKQVNRGVPAAKVIAGIRRGIRYALEQMQDMAQPIWDLEDEWLQRIAFTASREQEDITELVIEAAMLVGRKKLLDKDFRLSDAVVAHPRAESEVFAGLFIPRREMNLKSPEPAPEIRVLPVAGDLRPERVDEGSLSTDAGFAKQEKLKEEFEQLIVKLIDLDVGLIAVEGEVDPQADERLTEAGIRVAHQVNRQDLDRLAEYTGARLLRPTSFNRSREELASLTGRCEQVEDSGRLGWFRVTGGHGKPFATILVSAATEEVVEERERIAKDAAAAVQAAVRGGFLPGGGAVELALARGVEAFGDTVQGMEVYGVSAVAAALHRPMAQMVSNAGFNPLEKVEEVKALQWRQSSSSLGLDCDRGVVSDMVDMGVVDPLPVKYHALQAAGEVSTAILRIHTVVKMRRAEAERLR</sequence>
<dbReference type="AlphaFoldDB" id="A0A1G6P3B5"/>
<protein>
    <submittedName>
        <fullName evidence="6">Chaperonin GroEL (HSP60 family)</fullName>
    </submittedName>
</protein>
<evidence type="ECO:0000256" key="5">
    <source>
        <dbReference type="ARBA" id="ARBA00023186"/>
    </source>
</evidence>
<dbReference type="Gene3D" id="3.30.260.10">
    <property type="entry name" value="TCP-1-like chaperonin intermediate domain"/>
    <property type="match status" value="1"/>
</dbReference>
<dbReference type="Gene3D" id="1.10.560.10">
    <property type="entry name" value="GroEL-like equatorial domain"/>
    <property type="match status" value="1"/>
</dbReference>
<evidence type="ECO:0000256" key="1">
    <source>
        <dbReference type="ARBA" id="ARBA00006607"/>
    </source>
</evidence>
<dbReference type="OrthoDB" id="2379282at2"/>
<dbReference type="InterPro" id="IPR002423">
    <property type="entry name" value="Cpn60/GroEL/TCP-1"/>
</dbReference>
<dbReference type="GO" id="GO:0016887">
    <property type="term" value="F:ATP hydrolysis activity"/>
    <property type="evidence" value="ECO:0007669"/>
    <property type="project" value="InterPro"/>
</dbReference>
<dbReference type="InterPro" id="IPR027410">
    <property type="entry name" value="TCP-1-like_intermed_sf"/>
</dbReference>
<dbReference type="Pfam" id="PF00118">
    <property type="entry name" value="Cpn60_TCP1"/>
    <property type="match status" value="1"/>
</dbReference>
<dbReference type="GO" id="GO:0005524">
    <property type="term" value="F:ATP binding"/>
    <property type="evidence" value="ECO:0007669"/>
    <property type="project" value="UniProtKB-KW"/>
</dbReference>
<dbReference type="GO" id="GO:0140662">
    <property type="term" value="F:ATP-dependent protein folding chaperone"/>
    <property type="evidence" value="ECO:0007669"/>
    <property type="project" value="InterPro"/>
</dbReference>
<evidence type="ECO:0000256" key="4">
    <source>
        <dbReference type="ARBA" id="ARBA00022840"/>
    </source>
</evidence>
<dbReference type="InterPro" id="IPR017998">
    <property type="entry name" value="Chaperone_TCP-1"/>
</dbReference>
<dbReference type="GO" id="GO:0051082">
    <property type="term" value="F:unfolded protein binding"/>
    <property type="evidence" value="ECO:0007669"/>
    <property type="project" value="InterPro"/>
</dbReference>
<organism evidence="6 7">
    <name type="scientific">Melghirimyces thermohalophilus</name>
    <dbReference type="NCBI Taxonomy" id="1236220"/>
    <lineage>
        <taxon>Bacteria</taxon>
        <taxon>Bacillati</taxon>
        <taxon>Bacillota</taxon>
        <taxon>Bacilli</taxon>
        <taxon>Bacillales</taxon>
        <taxon>Thermoactinomycetaceae</taxon>
        <taxon>Melghirimyces</taxon>
    </lineage>
</organism>
<accession>A0A1G6P3B5</accession>
<dbReference type="Gene3D" id="3.50.7.10">
    <property type="entry name" value="GroEL"/>
    <property type="match status" value="1"/>
</dbReference>
<keyword evidence="4" id="KW-0067">ATP-binding</keyword>
<dbReference type="PRINTS" id="PR00304">
    <property type="entry name" value="TCOMPLEXTCP1"/>
</dbReference>
<evidence type="ECO:0000256" key="2">
    <source>
        <dbReference type="ARBA" id="ARBA00008020"/>
    </source>
</evidence>
<keyword evidence="7" id="KW-1185">Reference proteome</keyword>
<evidence type="ECO:0000313" key="6">
    <source>
        <dbReference type="EMBL" id="SDC73917.1"/>
    </source>
</evidence>
<comment type="similarity">
    <text evidence="1">Belongs to the chaperonin (HSP60) family.</text>
</comment>
<dbReference type="EMBL" id="FMZA01000015">
    <property type="protein sequence ID" value="SDC73917.1"/>
    <property type="molecule type" value="Genomic_DNA"/>
</dbReference>
<reference evidence="6 7" key="1">
    <citation type="submission" date="2016-10" db="EMBL/GenBank/DDBJ databases">
        <authorList>
            <person name="de Groot N.N."/>
        </authorList>
    </citation>
    <scope>NUCLEOTIDE SEQUENCE [LARGE SCALE GENOMIC DNA]</scope>
    <source>
        <strain evidence="6 7">DSM 45514</strain>
    </source>
</reference>
<gene>
    <name evidence="6" type="ORF">SAMN04488112_11522</name>
</gene>
<dbReference type="SUPFAM" id="SSF48592">
    <property type="entry name" value="GroEL equatorial domain-like"/>
    <property type="match status" value="1"/>
</dbReference>
<dbReference type="PANTHER" id="PTHR11353">
    <property type="entry name" value="CHAPERONIN"/>
    <property type="match status" value="1"/>
</dbReference>
<proteinExistence type="inferred from homology"/>
<keyword evidence="3" id="KW-0547">Nucleotide-binding</keyword>
<dbReference type="PROSITE" id="PS00751">
    <property type="entry name" value="TCP1_2"/>
    <property type="match status" value="1"/>
</dbReference>
<dbReference type="InterPro" id="IPR002194">
    <property type="entry name" value="Chaperonin_TCP-1_CS"/>
</dbReference>